<feature type="region of interest" description="Disordered" evidence="1">
    <location>
        <begin position="63"/>
        <end position="100"/>
    </location>
</feature>
<comment type="caution">
    <text evidence="2">The sequence shown here is derived from an EMBL/GenBank/DDBJ whole genome shotgun (WGS) entry which is preliminary data.</text>
</comment>
<organism evidence="2 3">
    <name type="scientific">Aureobasidium melanogenum</name>
    <name type="common">Aureobasidium pullulans var. melanogenum</name>
    <dbReference type="NCBI Taxonomy" id="46634"/>
    <lineage>
        <taxon>Eukaryota</taxon>
        <taxon>Fungi</taxon>
        <taxon>Dikarya</taxon>
        <taxon>Ascomycota</taxon>
        <taxon>Pezizomycotina</taxon>
        <taxon>Dothideomycetes</taxon>
        <taxon>Dothideomycetidae</taxon>
        <taxon>Dothideales</taxon>
        <taxon>Saccotheciaceae</taxon>
        <taxon>Aureobasidium</taxon>
    </lineage>
</organism>
<dbReference type="Proteomes" id="UP000779574">
    <property type="component" value="Unassembled WGS sequence"/>
</dbReference>
<sequence length="100" mass="11326">MRFRYWLTHGSKKLREGLIWKTHVPILYKEKVKHTCVGCGYPPRGGLKLWYVSKAMPVGYEDMFSSSETTPPPNSSGAEVPASMPLSTEVEHTEDQQKSI</sequence>
<proteinExistence type="predicted"/>
<reference evidence="2" key="1">
    <citation type="journal article" date="2021" name="J Fungi (Basel)">
        <title>Virulence traits and population genomics of the black yeast Aureobasidium melanogenum.</title>
        <authorList>
            <person name="Cernosa A."/>
            <person name="Sun X."/>
            <person name="Gostincar C."/>
            <person name="Fang C."/>
            <person name="Gunde-Cimerman N."/>
            <person name="Song Z."/>
        </authorList>
    </citation>
    <scope>NUCLEOTIDE SEQUENCE</scope>
    <source>
        <strain evidence="2">EXF-9911</strain>
    </source>
</reference>
<feature type="non-terminal residue" evidence="2">
    <location>
        <position position="100"/>
    </location>
</feature>
<feature type="compositionally biased region" description="Basic and acidic residues" evidence="1">
    <location>
        <begin position="89"/>
        <end position="100"/>
    </location>
</feature>
<dbReference type="OrthoDB" id="3937726at2759"/>
<evidence type="ECO:0000313" key="2">
    <source>
        <dbReference type="EMBL" id="KAG9659223.1"/>
    </source>
</evidence>
<evidence type="ECO:0000256" key="1">
    <source>
        <dbReference type="SAM" id="MobiDB-lite"/>
    </source>
</evidence>
<dbReference type="AlphaFoldDB" id="A0A9P8DVH5"/>
<name>A0A9P8DVH5_AURME</name>
<protein>
    <submittedName>
        <fullName evidence="2">Uncharacterized protein</fullName>
    </submittedName>
</protein>
<accession>A0A9P8DVH5</accession>
<reference evidence="2" key="2">
    <citation type="submission" date="2021-08" db="EMBL/GenBank/DDBJ databases">
        <authorList>
            <person name="Gostincar C."/>
            <person name="Sun X."/>
            <person name="Song Z."/>
            <person name="Gunde-Cimerman N."/>
        </authorList>
    </citation>
    <scope>NUCLEOTIDE SEQUENCE</scope>
    <source>
        <strain evidence="2">EXF-9911</strain>
    </source>
</reference>
<dbReference type="EMBL" id="JAHFXF010002172">
    <property type="protein sequence ID" value="KAG9659223.1"/>
    <property type="molecule type" value="Genomic_DNA"/>
</dbReference>
<evidence type="ECO:0000313" key="3">
    <source>
        <dbReference type="Proteomes" id="UP000779574"/>
    </source>
</evidence>
<gene>
    <name evidence="2" type="ORF">KCU76_g19786</name>
</gene>